<reference evidence="2" key="1">
    <citation type="journal article" date="2022" name="Mol. Ecol. Resour.">
        <title>The genomes of chicory, endive, great burdock and yacon provide insights into Asteraceae palaeo-polyploidization history and plant inulin production.</title>
        <authorList>
            <person name="Fan W."/>
            <person name="Wang S."/>
            <person name="Wang H."/>
            <person name="Wang A."/>
            <person name="Jiang F."/>
            <person name="Liu H."/>
            <person name="Zhao H."/>
            <person name="Xu D."/>
            <person name="Zhang Y."/>
        </authorList>
    </citation>
    <scope>NUCLEOTIDE SEQUENCE [LARGE SCALE GENOMIC DNA]</scope>
    <source>
        <strain evidence="2">cv. Yunnan</strain>
    </source>
</reference>
<keyword evidence="2" id="KW-1185">Reference proteome</keyword>
<protein>
    <submittedName>
        <fullName evidence="1">Uncharacterized protein</fullName>
    </submittedName>
</protein>
<gene>
    <name evidence="1" type="ORF">L1987_15808</name>
</gene>
<accession>A0ACB9J846</accession>
<comment type="caution">
    <text evidence="1">The sequence shown here is derived from an EMBL/GenBank/DDBJ whole genome shotgun (WGS) entry which is preliminary data.</text>
</comment>
<sequence>MVCSFNRTPVFSPASALDGSGGLSFLSRRRFSVAHGAHHPSLNRSLRSRSYDVFSVAQTEAQVVKIEDKKKGHRQHL</sequence>
<organism evidence="1 2">
    <name type="scientific">Smallanthus sonchifolius</name>
    <dbReference type="NCBI Taxonomy" id="185202"/>
    <lineage>
        <taxon>Eukaryota</taxon>
        <taxon>Viridiplantae</taxon>
        <taxon>Streptophyta</taxon>
        <taxon>Embryophyta</taxon>
        <taxon>Tracheophyta</taxon>
        <taxon>Spermatophyta</taxon>
        <taxon>Magnoliopsida</taxon>
        <taxon>eudicotyledons</taxon>
        <taxon>Gunneridae</taxon>
        <taxon>Pentapetalae</taxon>
        <taxon>asterids</taxon>
        <taxon>campanulids</taxon>
        <taxon>Asterales</taxon>
        <taxon>Asteraceae</taxon>
        <taxon>Asteroideae</taxon>
        <taxon>Heliantheae alliance</taxon>
        <taxon>Millerieae</taxon>
        <taxon>Smallanthus</taxon>
    </lineage>
</organism>
<evidence type="ECO:0000313" key="1">
    <source>
        <dbReference type="EMBL" id="KAI3816118.1"/>
    </source>
</evidence>
<reference evidence="1 2" key="2">
    <citation type="journal article" date="2022" name="Mol. Ecol. Resour.">
        <title>The genomes of chicory, endive, great burdock and yacon provide insights into Asteraceae paleo-polyploidization history and plant inulin production.</title>
        <authorList>
            <person name="Fan W."/>
            <person name="Wang S."/>
            <person name="Wang H."/>
            <person name="Wang A."/>
            <person name="Jiang F."/>
            <person name="Liu H."/>
            <person name="Zhao H."/>
            <person name="Xu D."/>
            <person name="Zhang Y."/>
        </authorList>
    </citation>
    <scope>NUCLEOTIDE SEQUENCE [LARGE SCALE GENOMIC DNA]</scope>
    <source>
        <strain evidence="2">cv. Yunnan</strain>
        <tissue evidence="1">Leaves</tissue>
    </source>
</reference>
<proteinExistence type="predicted"/>
<evidence type="ECO:0000313" key="2">
    <source>
        <dbReference type="Proteomes" id="UP001056120"/>
    </source>
</evidence>
<dbReference type="EMBL" id="CM042022">
    <property type="protein sequence ID" value="KAI3816118.1"/>
    <property type="molecule type" value="Genomic_DNA"/>
</dbReference>
<dbReference type="Proteomes" id="UP001056120">
    <property type="component" value="Linkage Group LG05"/>
</dbReference>
<name>A0ACB9J846_9ASTR</name>